<sequence length="135" mass="14342">MADKTCLPLRRRGRPKGALNKTKIRFNEALLTAAEQAGYQYGEDGLVSYLQYHALNNPVPFFSLLAKVLPLQTGQAGGDVKTVSRIEIVPVKAEGSVVEASVNVKDKAVETSAEGGVVGTGIAEKVNAVCKVKKS</sequence>
<reference evidence="1 2" key="1">
    <citation type="submission" date="2024-06" db="EMBL/GenBank/DDBJ databases">
        <title>Genomic Encyclopedia of Type Strains, Phase IV (KMG-IV): sequencing the most valuable type-strain genomes for metagenomic binning, comparative biology and taxonomic classification.</title>
        <authorList>
            <person name="Goeker M."/>
        </authorList>
    </citation>
    <scope>NUCLEOTIDE SEQUENCE [LARGE SCALE GENOMIC DNA]</scope>
    <source>
        <strain evidence="1 2">DSM 23649</strain>
    </source>
</reference>
<keyword evidence="2" id="KW-1185">Reference proteome</keyword>
<evidence type="ECO:0000313" key="1">
    <source>
        <dbReference type="EMBL" id="MET3590328.1"/>
    </source>
</evidence>
<dbReference type="Proteomes" id="UP001549086">
    <property type="component" value="Unassembled WGS sequence"/>
</dbReference>
<organism evidence="1 2">
    <name type="scientific">Bartonella silvatica</name>
    <dbReference type="NCBI Taxonomy" id="357760"/>
    <lineage>
        <taxon>Bacteria</taxon>
        <taxon>Pseudomonadati</taxon>
        <taxon>Pseudomonadota</taxon>
        <taxon>Alphaproteobacteria</taxon>
        <taxon>Hyphomicrobiales</taxon>
        <taxon>Bartonellaceae</taxon>
        <taxon>Bartonella</taxon>
    </lineage>
</organism>
<protein>
    <recommendedName>
        <fullName evidence="3">Phage protein</fullName>
    </recommendedName>
</protein>
<evidence type="ECO:0008006" key="3">
    <source>
        <dbReference type="Google" id="ProtNLM"/>
    </source>
</evidence>
<evidence type="ECO:0000313" key="2">
    <source>
        <dbReference type="Proteomes" id="UP001549086"/>
    </source>
</evidence>
<comment type="caution">
    <text evidence="1">The sequence shown here is derived from an EMBL/GenBank/DDBJ whole genome shotgun (WGS) entry which is preliminary data.</text>
</comment>
<accession>A0ABV2HIN7</accession>
<proteinExistence type="predicted"/>
<name>A0ABV2HIN7_9HYPH</name>
<gene>
    <name evidence="1" type="ORF">ABID23_001434</name>
</gene>
<dbReference type="EMBL" id="JBEPLI010000021">
    <property type="protein sequence ID" value="MET3590328.1"/>
    <property type="molecule type" value="Genomic_DNA"/>
</dbReference>